<dbReference type="EMBL" id="QKRW01000024">
    <property type="protein sequence ID" value="RAL62517.1"/>
    <property type="molecule type" value="Genomic_DNA"/>
</dbReference>
<organism evidence="2 3">
    <name type="scientific">Monilinia fructigena</name>
    <dbReference type="NCBI Taxonomy" id="38457"/>
    <lineage>
        <taxon>Eukaryota</taxon>
        <taxon>Fungi</taxon>
        <taxon>Dikarya</taxon>
        <taxon>Ascomycota</taxon>
        <taxon>Pezizomycotina</taxon>
        <taxon>Leotiomycetes</taxon>
        <taxon>Helotiales</taxon>
        <taxon>Sclerotiniaceae</taxon>
        <taxon>Monilinia</taxon>
    </lineage>
</organism>
<dbReference type="OrthoDB" id="3562377at2759"/>
<proteinExistence type="predicted"/>
<comment type="caution">
    <text evidence="2">The sequence shown here is derived from an EMBL/GenBank/DDBJ whole genome shotgun (WGS) entry which is preliminary data.</text>
</comment>
<protein>
    <submittedName>
        <fullName evidence="2">Uncharacterized protein</fullName>
    </submittedName>
</protein>
<gene>
    <name evidence="2" type="ORF">DID88_005082</name>
</gene>
<name>A0A395IQF0_9HELO</name>
<feature type="compositionally biased region" description="Acidic residues" evidence="1">
    <location>
        <begin position="100"/>
        <end position="109"/>
    </location>
</feature>
<dbReference type="Proteomes" id="UP000249056">
    <property type="component" value="Unassembled WGS sequence"/>
</dbReference>
<accession>A0A395IQF0</accession>
<feature type="region of interest" description="Disordered" evidence="1">
    <location>
        <begin position="90"/>
        <end position="109"/>
    </location>
</feature>
<evidence type="ECO:0000313" key="2">
    <source>
        <dbReference type="EMBL" id="RAL62517.1"/>
    </source>
</evidence>
<sequence length="109" mass="12346">MDNIEVISTFLWRKARRDEMAPHKAESDAVIDMNNLYKWGGNLIGGMEERARDEEARTASLNASMAICGWLKVSEASTLCKEVEEELRDLTNLESQRMSDEDDEHGGIL</sequence>
<evidence type="ECO:0000256" key="1">
    <source>
        <dbReference type="SAM" id="MobiDB-lite"/>
    </source>
</evidence>
<keyword evidence="3" id="KW-1185">Reference proteome</keyword>
<evidence type="ECO:0000313" key="3">
    <source>
        <dbReference type="Proteomes" id="UP000249056"/>
    </source>
</evidence>
<dbReference type="AlphaFoldDB" id="A0A395IQF0"/>
<reference evidence="2 3" key="1">
    <citation type="submission" date="2018-06" db="EMBL/GenBank/DDBJ databases">
        <title>Genome Sequence of the Brown Rot Fungal Pathogen Monilinia fructigena.</title>
        <authorList>
            <person name="Landi L."/>
            <person name="De Miccolis Angelini R.M."/>
            <person name="Pollastro S."/>
            <person name="Abate D."/>
            <person name="Faretra F."/>
            <person name="Romanazzi G."/>
        </authorList>
    </citation>
    <scope>NUCLEOTIDE SEQUENCE [LARGE SCALE GENOMIC DNA]</scope>
    <source>
        <strain evidence="2 3">Mfrg269</strain>
    </source>
</reference>